<evidence type="ECO:0000256" key="4">
    <source>
        <dbReference type="ARBA" id="ARBA00022692"/>
    </source>
</evidence>
<dbReference type="Gene3D" id="1.20.960.10">
    <property type="entry name" value="Mitochondrial outer membrane translocase complex, subunit Tom20 domain"/>
    <property type="match status" value="1"/>
</dbReference>
<gene>
    <name evidence="12" type="ORF">CVLEPA_LOCUS6847</name>
</gene>
<evidence type="ECO:0000313" key="13">
    <source>
        <dbReference type="Proteomes" id="UP001642483"/>
    </source>
</evidence>
<keyword evidence="4 11" id="KW-0812">Transmembrane</keyword>
<evidence type="ECO:0000256" key="11">
    <source>
        <dbReference type="SAM" id="Phobius"/>
    </source>
</evidence>
<keyword evidence="13" id="KW-1185">Reference proteome</keyword>
<dbReference type="Pfam" id="PF02064">
    <property type="entry name" value="MAS20"/>
    <property type="match status" value="1"/>
</dbReference>
<evidence type="ECO:0000256" key="5">
    <source>
        <dbReference type="ARBA" id="ARBA00022787"/>
    </source>
</evidence>
<dbReference type="PIRSF" id="PIRSF037707">
    <property type="entry name" value="MAS20_rcpt"/>
    <property type="match status" value="1"/>
</dbReference>
<evidence type="ECO:0000256" key="8">
    <source>
        <dbReference type="ARBA" id="ARBA00023128"/>
    </source>
</evidence>
<comment type="subcellular location">
    <subcellularLocation>
        <location evidence="1">Mitochondrion outer membrane</location>
        <topology evidence="1">Single-pass membrane protein</topology>
    </subcellularLocation>
</comment>
<dbReference type="PRINTS" id="PR00351">
    <property type="entry name" value="OM20RECEPTOR"/>
</dbReference>
<dbReference type="Proteomes" id="UP001642483">
    <property type="component" value="Unassembled WGS sequence"/>
</dbReference>
<reference evidence="12 13" key="1">
    <citation type="submission" date="2024-02" db="EMBL/GenBank/DDBJ databases">
        <authorList>
            <person name="Daric V."/>
            <person name="Darras S."/>
        </authorList>
    </citation>
    <scope>NUCLEOTIDE SEQUENCE [LARGE SCALE GENOMIC DNA]</scope>
</reference>
<evidence type="ECO:0000256" key="7">
    <source>
        <dbReference type="ARBA" id="ARBA00022989"/>
    </source>
</evidence>
<dbReference type="InterPro" id="IPR022422">
    <property type="entry name" value="MAS20_rcpt_metazoan"/>
</dbReference>
<comment type="caution">
    <text evidence="12">The sequence shown here is derived from an EMBL/GenBank/DDBJ whole genome shotgun (WGS) entry which is preliminary data.</text>
</comment>
<evidence type="ECO:0000256" key="10">
    <source>
        <dbReference type="PIRNR" id="PIRNR037707"/>
    </source>
</evidence>
<dbReference type="PANTHER" id="PTHR12430:SF0">
    <property type="entry name" value="TRANSLOCASE OF OUTER MITOCHONDRIAL MEMBRANE 20"/>
    <property type="match status" value="1"/>
</dbReference>
<sequence length="161" mass="17937">MLDLNRNTALAIAGICGTAFIGYCVYFDKKRRNDPEFKKKLRERRSKYAKQVGPSGTTFPDLRDVEAVQKFFLAEVQRGEELLALGNYEDGVEHLTNAVAVCGQPQQLLQVLKQTLPPPVFAMLLEKLPSINQRLATSPTIAQKKPDDVTTATITDVDDLE</sequence>
<accession>A0ABP0FCN3</accession>
<organism evidence="12 13">
    <name type="scientific">Clavelina lepadiformis</name>
    <name type="common">Light-bulb sea squirt</name>
    <name type="synonym">Ascidia lepadiformis</name>
    <dbReference type="NCBI Taxonomy" id="159417"/>
    <lineage>
        <taxon>Eukaryota</taxon>
        <taxon>Metazoa</taxon>
        <taxon>Chordata</taxon>
        <taxon>Tunicata</taxon>
        <taxon>Ascidiacea</taxon>
        <taxon>Aplousobranchia</taxon>
        <taxon>Clavelinidae</taxon>
        <taxon>Clavelina</taxon>
    </lineage>
</organism>
<evidence type="ECO:0000256" key="9">
    <source>
        <dbReference type="ARBA" id="ARBA00023136"/>
    </source>
</evidence>
<evidence type="ECO:0000313" key="12">
    <source>
        <dbReference type="EMBL" id="CAK8677468.1"/>
    </source>
</evidence>
<evidence type="ECO:0008006" key="14">
    <source>
        <dbReference type="Google" id="ProtNLM"/>
    </source>
</evidence>
<keyword evidence="5 10" id="KW-1000">Mitochondrion outer membrane</keyword>
<dbReference type="PANTHER" id="PTHR12430">
    <property type="entry name" value="MITOCHONDRIAL IMPORT RECEPTOR SUBUNIT TOM20"/>
    <property type="match status" value="1"/>
</dbReference>
<protein>
    <recommendedName>
        <fullName evidence="14">Mitochondrial import receptor subunit TOM20</fullName>
    </recommendedName>
</protein>
<keyword evidence="7 11" id="KW-1133">Transmembrane helix</keyword>
<dbReference type="PRINTS" id="PR01989">
    <property type="entry name" value="EUOM20RECPTR"/>
</dbReference>
<keyword evidence="6" id="KW-0653">Protein transport</keyword>
<keyword evidence="3" id="KW-0813">Transport</keyword>
<dbReference type="InterPro" id="IPR002056">
    <property type="entry name" value="MAS20"/>
</dbReference>
<keyword evidence="9 10" id="KW-0472">Membrane</keyword>
<name>A0ABP0FCN3_CLALP</name>
<comment type="similarity">
    <text evidence="2 10">Belongs to the Tom20 family.</text>
</comment>
<dbReference type="InterPro" id="IPR023392">
    <property type="entry name" value="Tom20_dom_sf"/>
</dbReference>
<dbReference type="EMBL" id="CAWYQH010000046">
    <property type="protein sequence ID" value="CAK8677468.1"/>
    <property type="molecule type" value="Genomic_DNA"/>
</dbReference>
<dbReference type="SUPFAM" id="SSF47157">
    <property type="entry name" value="Mitochondrial import receptor subunit Tom20"/>
    <property type="match status" value="1"/>
</dbReference>
<evidence type="ECO:0000256" key="3">
    <source>
        <dbReference type="ARBA" id="ARBA00022448"/>
    </source>
</evidence>
<evidence type="ECO:0000256" key="2">
    <source>
        <dbReference type="ARBA" id="ARBA00005792"/>
    </source>
</evidence>
<proteinExistence type="inferred from homology"/>
<feature type="transmembrane region" description="Helical" evidence="11">
    <location>
        <begin position="6"/>
        <end position="26"/>
    </location>
</feature>
<evidence type="ECO:0000256" key="1">
    <source>
        <dbReference type="ARBA" id="ARBA00004572"/>
    </source>
</evidence>
<keyword evidence="8 10" id="KW-0496">Mitochondrion</keyword>
<evidence type="ECO:0000256" key="6">
    <source>
        <dbReference type="ARBA" id="ARBA00022927"/>
    </source>
</evidence>